<organism evidence="12">
    <name type="scientific">Auxenochlorella protothecoides</name>
    <name type="common">Green microalga</name>
    <name type="synonym">Chlorella protothecoides</name>
    <dbReference type="NCBI Taxonomy" id="3075"/>
    <lineage>
        <taxon>Eukaryota</taxon>
        <taxon>Viridiplantae</taxon>
        <taxon>Chlorophyta</taxon>
        <taxon>core chlorophytes</taxon>
        <taxon>Trebouxiophyceae</taxon>
        <taxon>Chlorellales</taxon>
        <taxon>Chlorellaceae</taxon>
        <taxon>Auxenochlorella</taxon>
    </lineage>
</organism>
<dbReference type="SUPFAM" id="SSF52540">
    <property type="entry name" value="P-loop containing nucleoside triphosphate hydrolases"/>
    <property type="match status" value="1"/>
</dbReference>
<evidence type="ECO:0000256" key="8">
    <source>
        <dbReference type="SAM" id="MobiDB-lite"/>
    </source>
</evidence>
<dbReference type="GO" id="GO:0016787">
    <property type="term" value="F:hydrolase activity"/>
    <property type="evidence" value="ECO:0007669"/>
    <property type="project" value="UniProtKB-KW"/>
</dbReference>
<evidence type="ECO:0000313" key="12">
    <source>
        <dbReference type="EMBL" id="JAT68733.1"/>
    </source>
</evidence>
<keyword evidence="5" id="KW-0067">ATP-binding</keyword>
<dbReference type="InterPro" id="IPR000629">
    <property type="entry name" value="RNA-helicase_DEAD-box_CS"/>
</dbReference>
<dbReference type="SMART" id="SM00490">
    <property type="entry name" value="HELICc"/>
    <property type="match status" value="1"/>
</dbReference>
<feature type="compositionally biased region" description="Acidic residues" evidence="8">
    <location>
        <begin position="151"/>
        <end position="163"/>
    </location>
</feature>
<feature type="compositionally biased region" description="Polar residues" evidence="8">
    <location>
        <begin position="236"/>
        <end position="246"/>
    </location>
</feature>
<dbReference type="EMBL" id="GDKF01004113">
    <property type="protein sequence ID" value="JAT74509.1"/>
    <property type="molecule type" value="Transcribed_RNA"/>
</dbReference>
<sequence>MGPSSGSRDLPARPSGGDHRDQSRHGEGSEHRERHRRKDKRHKGHRRRSVSPARSSDSDSNGPASKRRRNEDTAPEEHEEVKAAPPIDDRREKRMLAWRQQRQAAAAAAAAAAAQTAAPREGGDRSALQVPLGRPSSGTGASTSPRRGWNLEDEASASEDEGDSGQRAQEAATLASNGGSAPPPPPLRHAVSEGEEGPQRGALGTTNHAPAAAGADDDEEIDPLDAFMAQNDAALASTTLEPTSPTAGAPPDEGKEGDNEVDPLDAFMAGDAFQRDLLPTQATATTATPPAPGATPASAPSRPTGVRSAGLALARPASLVPAGLLARGGAGGPGAAPAVRRARPPSRRDSDSQSEAGSDSDASGDGLDEEDEDEDDAEWMRKLQAGKLSKGDRLAPADHASIAYAPFRRNFYREPEALARLGEEEVARMRAELDGVRVRGRGAPRPLANWHQAGLSGRLYELLRRDGFEAPLPIQAQALPAIMSGRDTIGIAKTGSGKTLAYVLPLLRHVKDQPPLALGEGPIALVMAPTRELVSQITREVRRFGKPLGVRATAVYGGSGVANQISELKRGSEAVVCTPGRMIDILVTSGGKITNLRRVTYLVLDEADRMFDMGFEPQIARIVNNIRPDRQTVMFSATFPRQVEGLARALLADPVEIQVGGRSVVNADIAQFVELRAEEDRLWRLLELLGEWYERGKLLVFVASQERCDNLFRDLLRHGYPCLSLHGGKDQSDRESTISDFKSDVCNILIATSVAARGLDVKDLVLVVNYDVPNHLEDYVHRVGRTGRAGRAGTAVTFIAPEEEQHAPDVVRALRESGAAVPADLAALAESFEAKRRAGTAKLHGSGFGGSGFKFSSAEDNLVKALRRATAKEYGIVEGDEEEEAAAAEGGDGIREVVKKELDMQSTVENEAELAALPPEQQARAREAQRRAKETLDRLAAAGAGPPGSAPGAPISGIRSYVVGGGAEEPAPLPGAAPAAQALPAAPVPASAFAASNIVPVAGPAMAPGAATALAAAAGGVAPNADLLAAAARISQQINAAAGLAPAPAPAAAVGAGPATLPPDSIASLLQAMQPQAGVRPPAAAAAAAGRPAGPTRHFETELEINDFPQRARWKVTHRDTINDMGELGAAVVIKGTFYPPGAKVAEGDRKIYLHIEGPTEQIVRRAKGEIKRIIEEETERAMRREAPAAGRYSVM</sequence>
<dbReference type="CDD" id="cd22475">
    <property type="entry name" value="KH-I_AtRH42_like"/>
    <property type="match status" value="1"/>
</dbReference>
<evidence type="ECO:0000256" key="6">
    <source>
        <dbReference type="ARBA" id="ARBA00038511"/>
    </source>
</evidence>
<dbReference type="EC" id="3.6.4.13" evidence="1"/>
<feature type="region of interest" description="Disordered" evidence="8">
    <location>
        <begin position="1"/>
        <end position="310"/>
    </location>
</feature>
<feature type="compositionally biased region" description="Basic and acidic residues" evidence="8">
    <location>
        <begin position="69"/>
        <end position="95"/>
    </location>
</feature>
<evidence type="ECO:0000256" key="7">
    <source>
        <dbReference type="PROSITE-ProRule" id="PRU00552"/>
    </source>
</evidence>
<dbReference type="GO" id="GO:0003676">
    <property type="term" value="F:nucleic acid binding"/>
    <property type="evidence" value="ECO:0007669"/>
    <property type="project" value="InterPro"/>
</dbReference>
<name>A0A1D1ZPR0_AUXPR</name>
<protein>
    <recommendedName>
        <fullName evidence="1">RNA helicase</fullName>
        <ecNumber evidence="1">3.6.4.13</ecNumber>
    </recommendedName>
</protein>
<dbReference type="Pfam" id="PF00270">
    <property type="entry name" value="DEAD"/>
    <property type="match status" value="1"/>
</dbReference>
<dbReference type="CDD" id="cd17953">
    <property type="entry name" value="DEADc_DDX46"/>
    <property type="match status" value="1"/>
</dbReference>
<feature type="compositionally biased region" description="Acidic residues" evidence="8">
    <location>
        <begin position="366"/>
        <end position="377"/>
    </location>
</feature>
<dbReference type="CDD" id="cd18787">
    <property type="entry name" value="SF2_C_DEAD"/>
    <property type="match status" value="1"/>
</dbReference>
<keyword evidence="4" id="KW-0347">Helicase</keyword>
<dbReference type="PROSITE" id="PS51194">
    <property type="entry name" value="HELICASE_CTER"/>
    <property type="match status" value="1"/>
</dbReference>
<evidence type="ECO:0000256" key="1">
    <source>
        <dbReference type="ARBA" id="ARBA00012552"/>
    </source>
</evidence>
<dbReference type="SMART" id="SM00487">
    <property type="entry name" value="DEXDc"/>
    <property type="match status" value="1"/>
</dbReference>
<dbReference type="Pfam" id="PF23469">
    <property type="entry name" value="KH_12"/>
    <property type="match status" value="1"/>
</dbReference>
<evidence type="ECO:0000256" key="2">
    <source>
        <dbReference type="ARBA" id="ARBA00022741"/>
    </source>
</evidence>
<evidence type="ECO:0000259" key="9">
    <source>
        <dbReference type="PROSITE" id="PS51192"/>
    </source>
</evidence>
<dbReference type="PANTHER" id="PTHR47958">
    <property type="entry name" value="ATP-DEPENDENT RNA HELICASE DBP3"/>
    <property type="match status" value="1"/>
</dbReference>
<dbReference type="InterPro" id="IPR001650">
    <property type="entry name" value="Helicase_C-like"/>
</dbReference>
<feature type="compositionally biased region" description="Basic and acidic residues" evidence="8">
    <location>
        <begin position="16"/>
        <end position="32"/>
    </location>
</feature>
<feature type="region of interest" description="Disordered" evidence="8">
    <location>
        <begin position="911"/>
        <end position="934"/>
    </location>
</feature>
<feature type="compositionally biased region" description="Basic and acidic residues" evidence="8">
    <location>
        <begin position="923"/>
        <end position="934"/>
    </location>
</feature>
<evidence type="ECO:0000256" key="3">
    <source>
        <dbReference type="ARBA" id="ARBA00022801"/>
    </source>
</evidence>
<feature type="domain" description="DEAD-box RNA helicase Q" evidence="11">
    <location>
        <begin position="448"/>
        <end position="476"/>
    </location>
</feature>
<accession>A0A1D1ZPR0</accession>
<dbReference type="InterPro" id="IPR014014">
    <property type="entry name" value="RNA_helicase_DEAD_Q_motif"/>
</dbReference>
<gene>
    <name evidence="13" type="ORF">g.28241</name>
    <name evidence="12" type="ORF">g.28245</name>
</gene>
<dbReference type="AlphaFoldDB" id="A0A1D1ZPR0"/>
<proteinExistence type="inferred from homology"/>
<keyword evidence="3" id="KW-0378">Hydrolase</keyword>
<dbReference type="PROSITE" id="PS51195">
    <property type="entry name" value="Q_MOTIF"/>
    <property type="match status" value="1"/>
</dbReference>
<feature type="domain" description="Helicase ATP-binding" evidence="9">
    <location>
        <begin position="479"/>
        <end position="657"/>
    </location>
</feature>
<feature type="compositionally biased region" description="Low complexity" evidence="8">
    <location>
        <begin position="913"/>
        <end position="922"/>
    </location>
</feature>
<dbReference type="GO" id="GO:0005524">
    <property type="term" value="F:ATP binding"/>
    <property type="evidence" value="ECO:0007669"/>
    <property type="project" value="UniProtKB-KW"/>
</dbReference>
<dbReference type="Pfam" id="PF00271">
    <property type="entry name" value="Helicase_C"/>
    <property type="match status" value="1"/>
</dbReference>
<evidence type="ECO:0000256" key="4">
    <source>
        <dbReference type="ARBA" id="ARBA00022806"/>
    </source>
</evidence>
<feature type="short sequence motif" description="Q motif" evidence="7">
    <location>
        <begin position="448"/>
        <end position="476"/>
    </location>
</feature>
<dbReference type="InterPro" id="IPR027417">
    <property type="entry name" value="P-loop_NTPase"/>
</dbReference>
<dbReference type="InterPro" id="IPR011545">
    <property type="entry name" value="DEAD/DEAH_box_helicase_dom"/>
</dbReference>
<dbReference type="PROSITE" id="PS00039">
    <property type="entry name" value="DEAD_ATP_HELICASE"/>
    <property type="match status" value="1"/>
</dbReference>
<evidence type="ECO:0000259" key="10">
    <source>
        <dbReference type="PROSITE" id="PS51194"/>
    </source>
</evidence>
<feature type="compositionally biased region" description="Low complexity" evidence="8">
    <location>
        <begin position="50"/>
        <end position="60"/>
    </location>
</feature>
<dbReference type="InterPro" id="IPR056149">
    <property type="entry name" value="PRP5/DDX46/KHDC4_KH"/>
</dbReference>
<dbReference type="EMBL" id="GDKF01009889">
    <property type="protein sequence ID" value="JAT68733.1"/>
    <property type="molecule type" value="Transcribed_RNA"/>
</dbReference>
<feature type="compositionally biased region" description="Low complexity" evidence="8">
    <location>
        <begin position="97"/>
        <end position="118"/>
    </location>
</feature>
<evidence type="ECO:0000259" key="11">
    <source>
        <dbReference type="PROSITE" id="PS51195"/>
    </source>
</evidence>
<dbReference type="GO" id="GO:0003724">
    <property type="term" value="F:RNA helicase activity"/>
    <property type="evidence" value="ECO:0007669"/>
    <property type="project" value="UniProtKB-EC"/>
</dbReference>
<feature type="compositionally biased region" description="Basic residues" evidence="8">
    <location>
        <begin position="33"/>
        <end position="49"/>
    </location>
</feature>
<feature type="compositionally biased region" description="Low complexity" evidence="8">
    <location>
        <begin position="353"/>
        <end position="365"/>
    </location>
</feature>
<feature type="compositionally biased region" description="Low complexity" evidence="8">
    <location>
        <begin position="279"/>
        <end position="304"/>
    </location>
</feature>
<dbReference type="InterPro" id="IPR014001">
    <property type="entry name" value="Helicase_ATP-bd"/>
</dbReference>
<feature type="compositionally biased region" description="Polar residues" evidence="8">
    <location>
        <begin position="136"/>
        <end position="145"/>
    </location>
</feature>
<comment type="similarity">
    <text evidence="6">Belongs to the DEAD box helicase family. DDX46/PRP5 subfamily.</text>
</comment>
<dbReference type="FunFam" id="3.40.50.300:FF:000079">
    <property type="entry name" value="probable ATP-dependent RNA helicase DDX17"/>
    <property type="match status" value="1"/>
</dbReference>
<dbReference type="PROSITE" id="PS51192">
    <property type="entry name" value="HELICASE_ATP_BIND_1"/>
    <property type="match status" value="1"/>
</dbReference>
<feature type="domain" description="Helicase C-terminal" evidence="10">
    <location>
        <begin position="684"/>
        <end position="829"/>
    </location>
</feature>
<reference evidence="12" key="1">
    <citation type="submission" date="2015-08" db="EMBL/GenBank/DDBJ databases">
        <authorList>
            <person name="Babu N.S."/>
            <person name="Beckwith C.J."/>
            <person name="Beseler K.G."/>
            <person name="Brison A."/>
            <person name="Carone J.V."/>
            <person name="Caskin T.P."/>
            <person name="Diamond M."/>
            <person name="Durham M.E."/>
            <person name="Foxe J.M."/>
            <person name="Go M."/>
            <person name="Henderson B.A."/>
            <person name="Jones I.B."/>
            <person name="McGettigan J.A."/>
            <person name="Micheletti S.J."/>
            <person name="Nasrallah M.E."/>
            <person name="Ortiz D."/>
            <person name="Piller C.R."/>
            <person name="Privatt S.R."/>
            <person name="Schneider S.L."/>
            <person name="Sharp S."/>
            <person name="Smith T.C."/>
            <person name="Stanton J.D."/>
            <person name="Ullery H.E."/>
            <person name="Wilson R.J."/>
            <person name="Serrano M.G."/>
            <person name="Buck G."/>
            <person name="Lee V."/>
            <person name="Wang Y."/>
            <person name="Carvalho R."/>
            <person name="Voegtly L."/>
            <person name="Shi R."/>
            <person name="Duckworth R."/>
            <person name="Johnson A."/>
            <person name="Loviza R."/>
            <person name="Walstead R."/>
            <person name="Shah Z."/>
            <person name="Kiflezghi M."/>
            <person name="Wade K."/>
            <person name="Ball S.L."/>
            <person name="Bradley K.W."/>
            <person name="Asai D.J."/>
            <person name="Bowman C.A."/>
            <person name="Russell D.A."/>
            <person name="Pope W.H."/>
            <person name="Jacobs-Sera D."/>
            <person name="Hendrix R.W."/>
            <person name="Hatfull G.F."/>
        </authorList>
    </citation>
    <scope>NUCLEOTIDE SEQUENCE</scope>
</reference>
<keyword evidence="2" id="KW-0547">Nucleotide-binding</keyword>
<evidence type="ECO:0000313" key="13">
    <source>
        <dbReference type="EMBL" id="JAT74509.1"/>
    </source>
</evidence>
<evidence type="ECO:0000256" key="5">
    <source>
        <dbReference type="ARBA" id="ARBA00022840"/>
    </source>
</evidence>
<feature type="region of interest" description="Disordered" evidence="8">
    <location>
        <begin position="323"/>
        <end position="377"/>
    </location>
</feature>
<dbReference type="Gene3D" id="3.40.50.300">
    <property type="entry name" value="P-loop containing nucleotide triphosphate hydrolases"/>
    <property type="match status" value="2"/>
</dbReference>